<evidence type="ECO:0000256" key="1">
    <source>
        <dbReference type="ARBA" id="ARBA00004123"/>
    </source>
</evidence>
<feature type="region of interest" description="Disordered" evidence="3">
    <location>
        <begin position="1"/>
        <end position="24"/>
    </location>
</feature>
<dbReference type="PANTHER" id="PTHR37534">
    <property type="entry name" value="TRANSCRIPTIONAL ACTIVATOR PROTEIN UGA3"/>
    <property type="match status" value="1"/>
</dbReference>
<evidence type="ECO:0008006" key="6">
    <source>
        <dbReference type="Google" id="ProtNLM"/>
    </source>
</evidence>
<dbReference type="InterPro" id="IPR021858">
    <property type="entry name" value="Fun_TF"/>
</dbReference>
<comment type="caution">
    <text evidence="4">The sequence shown here is derived from an EMBL/GenBank/DDBJ whole genome shotgun (WGS) entry which is preliminary data.</text>
</comment>
<dbReference type="GO" id="GO:0045944">
    <property type="term" value="P:positive regulation of transcription by RNA polymerase II"/>
    <property type="evidence" value="ECO:0007669"/>
    <property type="project" value="TreeGrafter"/>
</dbReference>
<dbReference type="GO" id="GO:0000976">
    <property type="term" value="F:transcription cis-regulatory region binding"/>
    <property type="evidence" value="ECO:0007669"/>
    <property type="project" value="TreeGrafter"/>
</dbReference>
<dbReference type="Proteomes" id="UP000616885">
    <property type="component" value="Unassembled WGS sequence"/>
</dbReference>
<dbReference type="GO" id="GO:0003700">
    <property type="term" value="F:DNA-binding transcription factor activity"/>
    <property type="evidence" value="ECO:0007669"/>
    <property type="project" value="TreeGrafter"/>
</dbReference>
<evidence type="ECO:0000313" key="4">
    <source>
        <dbReference type="EMBL" id="KAF9754308.1"/>
    </source>
</evidence>
<organism evidence="4 5">
    <name type="scientific">Bionectria ochroleuca</name>
    <name type="common">Gliocladium roseum</name>
    <dbReference type="NCBI Taxonomy" id="29856"/>
    <lineage>
        <taxon>Eukaryota</taxon>
        <taxon>Fungi</taxon>
        <taxon>Dikarya</taxon>
        <taxon>Ascomycota</taxon>
        <taxon>Pezizomycotina</taxon>
        <taxon>Sordariomycetes</taxon>
        <taxon>Hypocreomycetidae</taxon>
        <taxon>Hypocreales</taxon>
        <taxon>Bionectriaceae</taxon>
        <taxon>Clonostachys</taxon>
    </lineage>
</organism>
<sequence>MSEAGEVPIPQSSTDGESSRDEYSIPEETNQIPMISRPLGHMALLPPTAKYLLQYYLLQTTRLTVPSDYARDEICRFVVPMALENRPLLFAIMTFAAVHLHSNGMLSGEPERLIDKLHQSSIQSLQPTLHDRDPAAQALSLAATRTLCQAMIYRGTSSWRVHLDNARSILQHAHFRNGTNQNCSCSAIHGFLSSWYDNTEALAALTPLGLRHGQLEVKCPRSADVQFDVFGGTASDLPGLLREVGAMVKEKRSRHRSQSVSTGSANSILSDSDIDLEAEALVREVRRRLERDTVSSLVCDRHLPAALSGDDVQDYVLSNAGYLYTALLYIYCGIQALPISSPEVQDVVNGLVWCSQSMRRSAGFSPRVLLVTPLFTAGLCAMGTARADVKAALEDIGQLVGMPHIPTTLSILEEVWATFDGNAVNEDVWSYFDRPFFVGLGLLKSRIPRFITSLDHPYVKEHQHAIESLSDPVQFFCYPESQLRALLPPIPDDIFKKLSLENNQWDRTVEILSGFLDCPLAIEELEELQVKISSASPSKYYRSSVKAFPLFTRLFKEAVQLKTLAWMDPYPEWDSHNATSALHKYLTDQKLNLPSVTTLILGPNAEFFVAAAPKLHKISSAPGFAWSWSGFNHFHRYENGPQRRLVRSLGSAKQLEDVDLGFSFSRDSIAELVKAAPGVKTLSLEDLSDEGRQYGSTGRDNFKGILLELAKLESLTVLGLPHVNSLGISFLPEPGIGCGNVYFELEGTKYGRSELLHETRATEEAADIILQSLPQLTKLCIRECADVEAGKIVRWPWTGRLREYLLQSWPRYDGMDSEDNVKEDPNGPLLYTWEEDEEWLTTSKEHRIDEL</sequence>
<evidence type="ECO:0000256" key="3">
    <source>
        <dbReference type="SAM" id="MobiDB-lite"/>
    </source>
</evidence>
<keyword evidence="2" id="KW-0539">Nucleus</keyword>
<dbReference type="GO" id="GO:0005634">
    <property type="term" value="C:nucleus"/>
    <property type="evidence" value="ECO:0007669"/>
    <property type="project" value="UniProtKB-SubCell"/>
</dbReference>
<protein>
    <recommendedName>
        <fullName evidence="6">Transcription factor domain-containing protein</fullName>
    </recommendedName>
</protein>
<dbReference type="EMBL" id="JADCTT010000004">
    <property type="protein sequence ID" value="KAF9754308.1"/>
    <property type="molecule type" value="Genomic_DNA"/>
</dbReference>
<evidence type="ECO:0000313" key="5">
    <source>
        <dbReference type="Proteomes" id="UP000616885"/>
    </source>
</evidence>
<name>A0A8H7TRH7_BIOOC</name>
<reference evidence="4" key="1">
    <citation type="submission" date="2020-10" db="EMBL/GenBank/DDBJ databases">
        <title>High-Quality Genome Resource of Clonostachys rosea strain S41 by Oxford Nanopore Long-Read Sequencing.</title>
        <authorList>
            <person name="Wang H."/>
        </authorList>
    </citation>
    <scope>NUCLEOTIDE SEQUENCE</scope>
    <source>
        <strain evidence="4">S41</strain>
    </source>
</reference>
<comment type="subcellular location">
    <subcellularLocation>
        <location evidence="1">Nucleus</location>
    </subcellularLocation>
</comment>
<evidence type="ECO:0000256" key="2">
    <source>
        <dbReference type="ARBA" id="ARBA00023242"/>
    </source>
</evidence>
<proteinExistence type="predicted"/>
<gene>
    <name evidence="4" type="ORF">IM811_013066</name>
</gene>
<dbReference type="PANTHER" id="PTHR37534:SF15">
    <property type="entry name" value="ZN(II)2CYS6 TRANSCRIPTION FACTOR (EUROFUNG)"/>
    <property type="match status" value="1"/>
</dbReference>
<dbReference type="Pfam" id="PF11951">
    <property type="entry name" value="Fungal_trans_2"/>
    <property type="match status" value="1"/>
</dbReference>
<dbReference type="AlphaFoldDB" id="A0A8H7TRH7"/>
<accession>A0A8H7TRH7</accession>